<gene>
    <name evidence="2" type="ORF">R3P38DRAFT_3375493</name>
</gene>
<feature type="compositionally biased region" description="Basic residues" evidence="1">
    <location>
        <begin position="425"/>
        <end position="437"/>
    </location>
</feature>
<accession>A0AAV9ZIS6</accession>
<proteinExistence type="predicted"/>
<feature type="compositionally biased region" description="Basic and acidic residues" evidence="1">
    <location>
        <begin position="386"/>
        <end position="412"/>
    </location>
</feature>
<dbReference type="AlphaFoldDB" id="A0AAV9ZIS6"/>
<name>A0AAV9ZIS6_9AGAR</name>
<protein>
    <submittedName>
        <fullName evidence="2">Uncharacterized protein</fullName>
    </submittedName>
</protein>
<evidence type="ECO:0000313" key="2">
    <source>
        <dbReference type="EMBL" id="KAK6983942.1"/>
    </source>
</evidence>
<feature type="compositionally biased region" description="Basic and acidic residues" evidence="1">
    <location>
        <begin position="237"/>
        <end position="248"/>
    </location>
</feature>
<feature type="compositionally biased region" description="Basic and acidic residues" evidence="1">
    <location>
        <begin position="355"/>
        <end position="376"/>
    </location>
</feature>
<dbReference type="EMBL" id="JAWWNJ010000143">
    <property type="protein sequence ID" value="KAK6983942.1"/>
    <property type="molecule type" value="Genomic_DNA"/>
</dbReference>
<organism evidence="2 3">
    <name type="scientific">Favolaschia claudopus</name>
    <dbReference type="NCBI Taxonomy" id="2862362"/>
    <lineage>
        <taxon>Eukaryota</taxon>
        <taxon>Fungi</taxon>
        <taxon>Dikarya</taxon>
        <taxon>Basidiomycota</taxon>
        <taxon>Agaricomycotina</taxon>
        <taxon>Agaricomycetes</taxon>
        <taxon>Agaricomycetidae</taxon>
        <taxon>Agaricales</taxon>
        <taxon>Marasmiineae</taxon>
        <taxon>Mycenaceae</taxon>
        <taxon>Favolaschia</taxon>
    </lineage>
</organism>
<dbReference type="Proteomes" id="UP001362999">
    <property type="component" value="Unassembled WGS sequence"/>
</dbReference>
<feature type="region of interest" description="Disordered" evidence="1">
    <location>
        <begin position="354"/>
        <end position="456"/>
    </location>
</feature>
<sequence>MPRSRWQRGRDSGRASGVTQTGARPRRQPGKRLQVLRQHRTLSYTVKAVPLTHGNLLATARNIVNTYALLPADNTYLVQEFWPDDTGLFPKLSDYPPPCLNRSVILEGINGTESKGYNTTESDAESNDFGNAKSVPSVPAESYCFWFAFWAPESAPESNAFQIIYCIAEIITFGITFCRVVTFGFCSVYCRGSIHSLLKFPILPCATTPPPTLGLRNKVGGKLPICYLSVTGTETPRGLKDQRERETGEGASTPLFTAEERRDIAKPTKKNVKGPREVKKLGESEVESSRADRERSRARDGAEPRDESRECAREGANAAEIDSQIEKRALGIVRITRPREIARVEKRCATKTKAFGHESRGASKCERLGVESEKWRPKPSNPIRVRAGDTESLPRVRSEVEKKDAKNWRAEEPTSNSLIKDSGLHARKGTKWRRRGKVSSYPRASHTSDVGEGYAEDREKGMIEECPGEAALECGDDLHKRIGARP</sequence>
<reference evidence="2 3" key="1">
    <citation type="journal article" date="2024" name="J Genomics">
        <title>Draft genome sequencing and assembly of Favolaschia claudopus CIRM-BRFM 2984 isolated from oak limbs.</title>
        <authorList>
            <person name="Navarro D."/>
            <person name="Drula E."/>
            <person name="Chaduli D."/>
            <person name="Cazenave R."/>
            <person name="Ahrendt S."/>
            <person name="Wang J."/>
            <person name="Lipzen A."/>
            <person name="Daum C."/>
            <person name="Barry K."/>
            <person name="Grigoriev I.V."/>
            <person name="Favel A."/>
            <person name="Rosso M.N."/>
            <person name="Martin F."/>
        </authorList>
    </citation>
    <scope>NUCLEOTIDE SEQUENCE [LARGE SCALE GENOMIC DNA]</scope>
    <source>
        <strain evidence="2 3">CIRM-BRFM 2984</strain>
    </source>
</reference>
<evidence type="ECO:0000313" key="3">
    <source>
        <dbReference type="Proteomes" id="UP001362999"/>
    </source>
</evidence>
<feature type="compositionally biased region" description="Basic and acidic residues" evidence="1">
    <location>
        <begin position="274"/>
        <end position="313"/>
    </location>
</feature>
<keyword evidence="3" id="KW-1185">Reference proteome</keyword>
<feature type="region of interest" description="Disordered" evidence="1">
    <location>
        <begin position="1"/>
        <end position="31"/>
    </location>
</feature>
<feature type="region of interest" description="Disordered" evidence="1">
    <location>
        <begin position="235"/>
        <end position="317"/>
    </location>
</feature>
<comment type="caution">
    <text evidence="2">The sequence shown here is derived from an EMBL/GenBank/DDBJ whole genome shotgun (WGS) entry which is preliminary data.</text>
</comment>
<evidence type="ECO:0000256" key="1">
    <source>
        <dbReference type="SAM" id="MobiDB-lite"/>
    </source>
</evidence>